<reference evidence="2" key="1">
    <citation type="journal article" date="2020" name="Stud. Mycol.">
        <title>101 Dothideomycetes genomes: a test case for predicting lifestyles and emergence of pathogens.</title>
        <authorList>
            <person name="Haridas S."/>
            <person name="Albert R."/>
            <person name="Binder M."/>
            <person name="Bloem J."/>
            <person name="Labutti K."/>
            <person name="Salamov A."/>
            <person name="Andreopoulos B."/>
            <person name="Baker S."/>
            <person name="Barry K."/>
            <person name="Bills G."/>
            <person name="Bluhm B."/>
            <person name="Cannon C."/>
            <person name="Castanera R."/>
            <person name="Culley D."/>
            <person name="Daum C."/>
            <person name="Ezra D."/>
            <person name="Gonzalez J."/>
            <person name="Henrissat B."/>
            <person name="Kuo A."/>
            <person name="Liang C."/>
            <person name="Lipzen A."/>
            <person name="Lutzoni F."/>
            <person name="Magnuson J."/>
            <person name="Mondo S."/>
            <person name="Nolan M."/>
            <person name="Ohm R."/>
            <person name="Pangilinan J."/>
            <person name="Park H.-J."/>
            <person name="Ramirez L."/>
            <person name="Alfaro M."/>
            <person name="Sun H."/>
            <person name="Tritt A."/>
            <person name="Yoshinaga Y."/>
            <person name="Zwiers L.-H."/>
            <person name="Turgeon B."/>
            <person name="Goodwin S."/>
            <person name="Spatafora J."/>
            <person name="Crous P."/>
            <person name="Grigoriev I."/>
        </authorList>
    </citation>
    <scope>NUCLEOTIDE SEQUENCE</scope>
    <source>
        <strain evidence="2">CBS 262.69</strain>
    </source>
</reference>
<dbReference type="InterPro" id="IPR018608">
    <property type="entry name" value="Gti1/Pac2"/>
</dbReference>
<feature type="compositionally biased region" description="Pro residues" evidence="1">
    <location>
        <begin position="321"/>
        <end position="333"/>
    </location>
</feature>
<dbReference type="AlphaFoldDB" id="A0A6G1I1T1"/>
<dbReference type="GO" id="GO:0003677">
    <property type="term" value="F:DNA binding"/>
    <property type="evidence" value="ECO:0007669"/>
    <property type="project" value="TreeGrafter"/>
</dbReference>
<sequence length="527" mass="56152">MNSKMETYHGHVRTPQDAIILFEACRIGLLPRVQRRLSEKERQQIKSGSVFVWDEREAGMRRWTDGKSWSASRVSGSFLTYREMEGKRGGNGFAAQASTPVARKPANGNANGNGNKSTDGNKTGDSDSGGDDGPDGYRYKLDGLMKQSFSITTQDGRHLHLISYFGRHPSGPMLKQPSSDPALRHIIPQKGLYPDATINESAHTPPVTRGPMTSAPYHPAPPQMVVSAYPYHQGPPPGYAFAPGPHPQMWPASPMATPPGHYYYAPHLQQPPHGQPYPPPHYVQAHPHPHPGYPPPGPGAYDRPPPPPHGPPPQQHSLPPLALPPNGAPPPPQHSQYPQHPQHYPPHSSPARLPYHQPPTSGPPTYSRPSTSDHHPHPPKPGHYQPTPPAPPQNGHHRPPTPPQSAPSAPQSAPLAPTSTPTTGPALSASISAPAQLSTTRPSFPSTDSSGTPTAAASSSRIPSINALINGDGPDGEKGGSRSGSRSPGGGGVGGSHIREIPDAMAAGGLQRDKSDLKRLDSQLLKS</sequence>
<evidence type="ECO:0000256" key="1">
    <source>
        <dbReference type="SAM" id="MobiDB-lite"/>
    </source>
</evidence>
<proteinExistence type="predicted"/>
<dbReference type="PRINTS" id="PR01217">
    <property type="entry name" value="PRICHEXTENSN"/>
</dbReference>
<name>A0A6G1I1T1_9PEZI</name>
<dbReference type="Proteomes" id="UP000799640">
    <property type="component" value="Unassembled WGS sequence"/>
</dbReference>
<dbReference type="PANTHER" id="PTHR28027:SF1">
    <property type="entry name" value="CAMP INDEPENDENT REGULATORY PROTEIN (AFU_ORTHOLOGUE AFUA_3G09640)"/>
    <property type="match status" value="1"/>
</dbReference>
<gene>
    <name evidence="2" type="ORF">EJ06DRAFT_329508</name>
</gene>
<feature type="compositionally biased region" description="Pro residues" evidence="1">
    <location>
        <begin position="290"/>
        <end position="314"/>
    </location>
</feature>
<feature type="compositionally biased region" description="Low complexity" evidence="1">
    <location>
        <begin position="406"/>
        <end position="430"/>
    </location>
</feature>
<feature type="compositionally biased region" description="Basic and acidic residues" evidence="1">
    <location>
        <begin position="511"/>
        <end position="521"/>
    </location>
</feature>
<feature type="compositionally biased region" description="Low complexity" evidence="1">
    <location>
        <begin position="106"/>
        <end position="123"/>
    </location>
</feature>
<dbReference type="Pfam" id="PF09729">
    <property type="entry name" value="Gti1_Pac2"/>
    <property type="match status" value="1"/>
</dbReference>
<accession>A0A6G1I1T1</accession>
<evidence type="ECO:0000313" key="2">
    <source>
        <dbReference type="EMBL" id="KAF2402212.1"/>
    </source>
</evidence>
<dbReference type="OrthoDB" id="5572844at2759"/>
<protein>
    <recommendedName>
        <fullName evidence="4">cAMP-independent regulatory protein pac2</fullName>
    </recommendedName>
</protein>
<dbReference type="PANTHER" id="PTHR28027">
    <property type="entry name" value="TRANSCRIPTIONAL REGULATOR MIT1"/>
    <property type="match status" value="1"/>
</dbReference>
<dbReference type="EMBL" id="ML996691">
    <property type="protein sequence ID" value="KAF2402212.1"/>
    <property type="molecule type" value="Genomic_DNA"/>
</dbReference>
<organism evidence="2 3">
    <name type="scientific">Trichodelitschia bisporula</name>
    <dbReference type="NCBI Taxonomy" id="703511"/>
    <lineage>
        <taxon>Eukaryota</taxon>
        <taxon>Fungi</taxon>
        <taxon>Dikarya</taxon>
        <taxon>Ascomycota</taxon>
        <taxon>Pezizomycotina</taxon>
        <taxon>Dothideomycetes</taxon>
        <taxon>Dothideomycetes incertae sedis</taxon>
        <taxon>Phaeotrichales</taxon>
        <taxon>Phaeotrichaceae</taxon>
        <taxon>Trichodelitschia</taxon>
    </lineage>
</organism>
<evidence type="ECO:0008006" key="4">
    <source>
        <dbReference type="Google" id="ProtNLM"/>
    </source>
</evidence>
<feature type="region of interest" description="Disordered" evidence="1">
    <location>
        <begin position="90"/>
        <end position="139"/>
    </location>
</feature>
<evidence type="ECO:0000313" key="3">
    <source>
        <dbReference type="Proteomes" id="UP000799640"/>
    </source>
</evidence>
<feature type="region of interest" description="Disordered" evidence="1">
    <location>
        <begin position="261"/>
        <end position="527"/>
    </location>
</feature>
<feature type="compositionally biased region" description="Polar residues" evidence="1">
    <location>
        <begin position="431"/>
        <end position="445"/>
    </location>
</feature>
<keyword evidence="3" id="KW-1185">Reference proteome</keyword>
<feature type="compositionally biased region" description="Low complexity" evidence="1">
    <location>
        <begin position="446"/>
        <end position="460"/>
    </location>
</feature>